<protein>
    <recommendedName>
        <fullName evidence="14">Riboflavin biosynthesis protein RibD</fullName>
    </recommendedName>
    <domain>
        <recommendedName>
            <fullName evidence="14">Diaminohydroxyphosphoribosylaminopyrimidine deaminase</fullName>
            <shortName evidence="14">DRAP deaminase</shortName>
            <ecNumber evidence="14">3.5.4.26</ecNumber>
        </recommendedName>
        <alternativeName>
            <fullName evidence="14">Riboflavin-specific deaminase</fullName>
        </alternativeName>
    </domain>
    <domain>
        <recommendedName>
            <fullName evidence="14">5-amino-6-(5-phosphoribosylamino)uracil reductase</fullName>
            <ecNumber evidence="14">1.1.1.193</ecNumber>
        </recommendedName>
        <alternativeName>
            <fullName evidence="14">HTP reductase</fullName>
        </alternativeName>
    </domain>
</protein>
<keyword evidence="10 14" id="KW-0560">Oxidoreductase</keyword>
<feature type="binding site" evidence="16">
    <location>
        <position position="216"/>
    </location>
    <ligand>
        <name>NADP(+)</name>
        <dbReference type="ChEBI" id="CHEBI:58349"/>
    </ligand>
</feature>
<dbReference type="EC" id="3.5.4.26" evidence="14"/>
<dbReference type="PIRSF" id="PIRSF006769">
    <property type="entry name" value="RibD"/>
    <property type="match status" value="1"/>
</dbReference>
<evidence type="ECO:0000256" key="5">
    <source>
        <dbReference type="ARBA" id="ARBA00007417"/>
    </source>
</evidence>
<dbReference type="EC" id="1.1.1.193" evidence="14"/>
<dbReference type="InterPro" id="IPR016192">
    <property type="entry name" value="APOBEC/CMP_deaminase_Zn-bd"/>
</dbReference>
<evidence type="ECO:0000256" key="11">
    <source>
        <dbReference type="ARBA" id="ARBA00023268"/>
    </source>
</evidence>
<feature type="binding site" evidence="16">
    <location>
        <position position="200"/>
    </location>
    <ligand>
        <name>substrate</name>
    </ligand>
</feature>
<dbReference type="Proteomes" id="UP000600026">
    <property type="component" value="Unassembled WGS sequence"/>
</dbReference>
<dbReference type="InterPro" id="IPR050765">
    <property type="entry name" value="Riboflavin_Biosynth_HTPR"/>
</dbReference>
<dbReference type="PANTHER" id="PTHR38011">
    <property type="entry name" value="DIHYDROFOLATE REDUCTASE FAMILY PROTEIN (AFU_ORTHOLOGUE AFUA_8G06820)"/>
    <property type="match status" value="1"/>
</dbReference>
<keyword evidence="7 14" id="KW-0479">Metal-binding</keyword>
<dbReference type="EMBL" id="BNEE01000004">
    <property type="protein sequence ID" value="GHI83914.1"/>
    <property type="molecule type" value="Genomic_DNA"/>
</dbReference>
<comment type="similarity">
    <text evidence="4 14">In the N-terminal section; belongs to the cytidine and deoxycytidylate deaminase family.</text>
</comment>
<evidence type="ECO:0000256" key="17">
    <source>
        <dbReference type="PIRSR" id="PIRSR006769-3"/>
    </source>
</evidence>
<dbReference type="InterPro" id="IPR011549">
    <property type="entry name" value="RibD_C"/>
</dbReference>
<dbReference type="Pfam" id="PF01872">
    <property type="entry name" value="RibD_C"/>
    <property type="match status" value="1"/>
</dbReference>
<evidence type="ECO:0000256" key="6">
    <source>
        <dbReference type="ARBA" id="ARBA00022619"/>
    </source>
</evidence>
<dbReference type="GO" id="GO:0008835">
    <property type="term" value="F:diaminohydroxyphosphoribosylaminopyrimidine deaminase activity"/>
    <property type="evidence" value="ECO:0007669"/>
    <property type="project" value="UniProtKB-EC"/>
</dbReference>
<feature type="binding site" evidence="16">
    <location>
        <begin position="306"/>
        <end position="312"/>
    </location>
    <ligand>
        <name>NADP(+)</name>
        <dbReference type="ChEBI" id="CHEBI:58349"/>
    </ligand>
</feature>
<keyword evidence="20" id="KW-1185">Reference proteome</keyword>
<evidence type="ECO:0000256" key="7">
    <source>
        <dbReference type="ARBA" id="ARBA00022723"/>
    </source>
</evidence>
<evidence type="ECO:0000256" key="10">
    <source>
        <dbReference type="ARBA" id="ARBA00023002"/>
    </source>
</evidence>
<organism evidence="19 20">
    <name type="scientific">Streptomyces xanthophaeus</name>
    <dbReference type="NCBI Taxonomy" id="67385"/>
    <lineage>
        <taxon>Bacteria</taxon>
        <taxon>Bacillati</taxon>
        <taxon>Actinomycetota</taxon>
        <taxon>Actinomycetes</taxon>
        <taxon>Kitasatosporales</taxon>
        <taxon>Streptomycetaceae</taxon>
        <taxon>Streptomyces</taxon>
    </lineage>
</organism>
<keyword evidence="9 14" id="KW-0521">NADP</keyword>
<feature type="binding site" evidence="16">
    <location>
        <position position="220"/>
    </location>
    <ligand>
        <name>substrate</name>
    </ligand>
</feature>
<comment type="function">
    <text evidence="1 14">Converts 2,5-diamino-6-(ribosylamino)-4(3h)-pyrimidinone 5'-phosphate into 5-amino-6-(ribosylamino)-2,4(1h,3h)-pyrimidinedione 5'-phosphate.</text>
</comment>
<dbReference type="InterPro" id="IPR004794">
    <property type="entry name" value="Eubact_RibD"/>
</dbReference>
<dbReference type="Gene3D" id="3.40.140.10">
    <property type="entry name" value="Cytidine Deaminase, domain 2"/>
    <property type="match status" value="1"/>
</dbReference>
<dbReference type="NCBIfam" id="TIGR00326">
    <property type="entry name" value="eubact_ribD"/>
    <property type="match status" value="1"/>
</dbReference>
<feature type="domain" description="CMP/dCMP-type deaminase" evidence="18">
    <location>
        <begin position="17"/>
        <end position="139"/>
    </location>
</feature>
<gene>
    <name evidence="19" type="ORF">Sxan_12780</name>
</gene>
<evidence type="ECO:0000256" key="8">
    <source>
        <dbReference type="ARBA" id="ARBA00022833"/>
    </source>
</evidence>
<comment type="similarity">
    <text evidence="5 14">In the C-terminal section; belongs to the HTP reductase family.</text>
</comment>
<evidence type="ECO:0000256" key="3">
    <source>
        <dbReference type="ARBA" id="ARBA00004910"/>
    </source>
</evidence>
<name>A0A919LGZ4_9ACTN</name>
<dbReference type="InterPro" id="IPR016193">
    <property type="entry name" value="Cytidine_deaminase-like"/>
</dbReference>
<feature type="binding site" evidence="16">
    <location>
        <position position="223"/>
    </location>
    <ligand>
        <name>substrate</name>
    </ligand>
</feature>
<evidence type="ECO:0000256" key="9">
    <source>
        <dbReference type="ARBA" id="ARBA00022857"/>
    </source>
</evidence>
<keyword evidence="8 14" id="KW-0862">Zinc</keyword>
<evidence type="ECO:0000256" key="4">
    <source>
        <dbReference type="ARBA" id="ARBA00005259"/>
    </source>
</evidence>
<evidence type="ECO:0000259" key="18">
    <source>
        <dbReference type="PROSITE" id="PS51747"/>
    </source>
</evidence>
<feature type="binding site" evidence="17">
    <location>
        <position position="92"/>
    </location>
    <ligand>
        <name>Zn(2+)</name>
        <dbReference type="ChEBI" id="CHEBI:29105"/>
        <note>catalytic</note>
    </ligand>
</feature>
<evidence type="ECO:0000256" key="13">
    <source>
        <dbReference type="ARBA" id="ARBA00049886"/>
    </source>
</evidence>
<comment type="catalytic activity">
    <reaction evidence="12 14">
        <text>5-amino-6-(5-phospho-D-ribitylamino)uracil + NADP(+) = 5-amino-6-(5-phospho-D-ribosylamino)uracil + NADPH + H(+)</text>
        <dbReference type="Rhea" id="RHEA:17845"/>
        <dbReference type="ChEBI" id="CHEBI:15378"/>
        <dbReference type="ChEBI" id="CHEBI:57783"/>
        <dbReference type="ChEBI" id="CHEBI:58349"/>
        <dbReference type="ChEBI" id="CHEBI:58421"/>
        <dbReference type="ChEBI" id="CHEBI:58453"/>
        <dbReference type="EC" id="1.1.1.193"/>
    </reaction>
</comment>
<evidence type="ECO:0000256" key="2">
    <source>
        <dbReference type="ARBA" id="ARBA00004882"/>
    </source>
</evidence>
<dbReference type="InterPro" id="IPR002125">
    <property type="entry name" value="CMP_dCMP_dom"/>
</dbReference>
<dbReference type="Gene3D" id="3.40.430.10">
    <property type="entry name" value="Dihydrofolate Reductase, subunit A"/>
    <property type="match status" value="1"/>
</dbReference>
<feature type="binding site" evidence="16">
    <location>
        <position position="304"/>
    </location>
    <ligand>
        <name>substrate</name>
    </ligand>
</feature>
<evidence type="ECO:0000256" key="15">
    <source>
        <dbReference type="PIRSR" id="PIRSR006769-1"/>
    </source>
</evidence>
<dbReference type="PROSITE" id="PS00903">
    <property type="entry name" value="CYT_DCMP_DEAMINASES_1"/>
    <property type="match status" value="1"/>
</dbReference>
<evidence type="ECO:0000313" key="20">
    <source>
        <dbReference type="Proteomes" id="UP000600026"/>
    </source>
</evidence>
<comment type="pathway">
    <text evidence="3 14">Cofactor biosynthesis; riboflavin biosynthesis; 5-amino-6-(D-ribitylamino)uracil from GTP: step 3/4.</text>
</comment>
<dbReference type="SUPFAM" id="SSF53927">
    <property type="entry name" value="Cytidine deaminase-like"/>
    <property type="match status" value="1"/>
</dbReference>
<feature type="binding site" evidence="16">
    <location>
        <position position="186"/>
    </location>
    <ligand>
        <name>NADP(+)</name>
        <dbReference type="ChEBI" id="CHEBI:58349"/>
    </ligand>
</feature>
<dbReference type="GO" id="GO:0009231">
    <property type="term" value="P:riboflavin biosynthetic process"/>
    <property type="evidence" value="ECO:0007669"/>
    <property type="project" value="UniProtKB-KW"/>
</dbReference>
<evidence type="ECO:0000256" key="14">
    <source>
        <dbReference type="PIRNR" id="PIRNR006769"/>
    </source>
</evidence>
<sequence>MPSKSEAQASSAGAAAPWELDAMRRALELAAAQVGSTGENPAVGCVILDVDGATVATGVHRGPGTPHAEVAALQQAGGRQRGATAVVTLEPCDHQGRTGPCSTALIEAGVRRVLYAVADPNRVAAGGARRLRDAGIEVVGGVLQAEAETVLEMWLTAVRTGRPFVTWKFATTLDGRSAAADGSSRWISSAESRADAHELRARHDAILVGSGTWRADNPRLDLRHGVVGHPPLRVALDARGELPPDSRLLDGDIPTLVVTEPGTALTGIDEDKVLRLKTDAHGRFPPLALLEALHERGVRSVLVEGGPALASAFVRAGLTDRVVAYIAPLLLGSEGMSATGELGVGSIDEGQRLRITAVERIGSDLRVELRPAAWTRGTQ</sequence>
<evidence type="ECO:0000256" key="16">
    <source>
        <dbReference type="PIRSR" id="PIRSR006769-2"/>
    </source>
</evidence>
<keyword evidence="11" id="KW-0511">Multifunctional enzyme</keyword>
<feature type="binding site" evidence="16">
    <location>
        <position position="212"/>
    </location>
    <ligand>
        <name>NADP(+)</name>
        <dbReference type="ChEBI" id="CHEBI:58349"/>
    </ligand>
</feature>
<dbReference type="PROSITE" id="PS51747">
    <property type="entry name" value="CYT_DCMP_DEAMINASES_2"/>
    <property type="match status" value="1"/>
</dbReference>
<dbReference type="GO" id="GO:0008703">
    <property type="term" value="F:5-amino-6-(5-phosphoribosylamino)uracil reductase activity"/>
    <property type="evidence" value="ECO:0007669"/>
    <property type="project" value="UniProtKB-EC"/>
</dbReference>
<keyword evidence="14" id="KW-0378">Hydrolase</keyword>
<dbReference type="NCBIfam" id="TIGR00227">
    <property type="entry name" value="ribD_Cterm"/>
    <property type="match status" value="1"/>
</dbReference>
<feature type="binding site" evidence="16">
    <location>
        <position position="170"/>
    </location>
    <ligand>
        <name>NADP(+)</name>
        <dbReference type="ChEBI" id="CHEBI:58349"/>
    </ligand>
</feature>
<comment type="catalytic activity">
    <reaction evidence="13 14">
        <text>2,5-diamino-6-hydroxy-4-(5-phosphoribosylamino)-pyrimidine + H2O + H(+) = 5-amino-6-(5-phospho-D-ribosylamino)uracil + NH4(+)</text>
        <dbReference type="Rhea" id="RHEA:21868"/>
        <dbReference type="ChEBI" id="CHEBI:15377"/>
        <dbReference type="ChEBI" id="CHEBI:15378"/>
        <dbReference type="ChEBI" id="CHEBI:28938"/>
        <dbReference type="ChEBI" id="CHEBI:58453"/>
        <dbReference type="ChEBI" id="CHEBI:58614"/>
        <dbReference type="EC" id="3.5.4.26"/>
    </reaction>
</comment>
<dbReference type="PANTHER" id="PTHR38011:SF7">
    <property type="entry name" value="2,5-DIAMINO-6-RIBOSYLAMINO-4(3H)-PYRIMIDINONE 5'-PHOSPHATE REDUCTASE"/>
    <property type="match status" value="1"/>
</dbReference>
<comment type="cofactor">
    <cofactor evidence="14 17">
        <name>Zn(2+)</name>
        <dbReference type="ChEBI" id="CHEBI:29105"/>
    </cofactor>
    <text evidence="14 17">Binds 1 zinc ion.</text>
</comment>
<feature type="binding site" evidence="17">
    <location>
        <position position="67"/>
    </location>
    <ligand>
        <name>Zn(2+)</name>
        <dbReference type="ChEBI" id="CHEBI:29105"/>
        <note>catalytic</note>
    </ligand>
</feature>
<feature type="binding site" evidence="17">
    <location>
        <position position="101"/>
    </location>
    <ligand>
        <name>Zn(2+)</name>
        <dbReference type="ChEBI" id="CHEBI:29105"/>
        <note>catalytic</note>
    </ligand>
</feature>
<feature type="binding site" evidence="16">
    <location>
        <position position="184"/>
    </location>
    <ligand>
        <name>substrate</name>
    </ligand>
</feature>
<dbReference type="CDD" id="cd01284">
    <property type="entry name" value="Riboflavin_deaminase-reductase"/>
    <property type="match status" value="1"/>
</dbReference>
<comment type="caution">
    <text evidence="19">The sequence shown here is derived from an EMBL/GenBank/DDBJ whole genome shotgun (WGS) entry which is preliminary data.</text>
</comment>
<dbReference type="InterPro" id="IPR002734">
    <property type="entry name" value="RibDG_C"/>
</dbReference>
<reference evidence="19" key="1">
    <citation type="submission" date="2020-09" db="EMBL/GenBank/DDBJ databases">
        <title>Whole genome shotgun sequence of Streptomyces xanthophaeus NBRC 12829.</title>
        <authorList>
            <person name="Komaki H."/>
            <person name="Tamura T."/>
        </authorList>
    </citation>
    <scope>NUCLEOTIDE SEQUENCE</scope>
    <source>
        <strain evidence="19">NBRC 12829</strain>
    </source>
</reference>
<comment type="pathway">
    <text evidence="2 14">Cofactor biosynthesis; riboflavin biosynthesis; 5-amino-6-(D-ribitylamino)uracil from GTP: step 2/4.</text>
</comment>
<evidence type="ECO:0000256" key="12">
    <source>
        <dbReference type="ARBA" id="ARBA00049861"/>
    </source>
</evidence>
<dbReference type="SUPFAM" id="SSF53597">
    <property type="entry name" value="Dihydrofolate reductase-like"/>
    <property type="match status" value="1"/>
</dbReference>
<feature type="active site" description="Proton donor" evidence="15">
    <location>
        <position position="69"/>
    </location>
</feature>
<keyword evidence="6 14" id="KW-0686">Riboflavin biosynthesis</keyword>
<dbReference type="InterPro" id="IPR024072">
    <property type="entry name" value="DHFR-like_dom_sf"/>
</dbReference>
<accession>A0A919LGZ4</accession>
<dbReference type="Pfam" id="PF00383">
    <property type="entry name" value="dCMP_cyt_deam_1"/>
    <property type="match status" value="1"/>
</dbReference>
<dbReference type="RefSeq" id="WP_342449976.1">
    <property type="nucleotide sequence ID" value="NZ_BNEE01000004.1"/>
</dbReference>
<evidence type="ECO:0000313" key="19">
    <source>
        <dbReference type="EMBL" id="GHI83914.1"/>
    </source>
</evidence>
<proteinExistence type="inferred from homology"/>
<dbReference type="GO" id="GO:0050661">
    <property type="term" value="F:NADP binding"/>
    <property type="evidence" value="ECO:0007669"/>
    <property type="project" value="InterPro"/>
</dbReference>
<dbReference type="AlphaFoldDB" id="A0A919LGZ4"/>
<dbReference type="GO" id="GO:0008270">
    <property type="term" value="F:zinc ion binding"/>
    <property type="evidence" value="ECO:0007669"/>
    <property type="project" value="InterPro"/>
</dbReference>
<evidence type="ECO:0000256" key="1">
    <source>
        <dbReference type="ARBA" id="ARBA00002151"/>
    </source>
</evidence>